<keyword evidence="1" id="KW-0812">Transmembrane</keyword>
<accession>A0ABN1DSA6</accession>
<evidence type="ECO:0000256" key="1">
    <source>
        <dbReference type="SAM" id="Phobius"/>
    </source>
</evidence>
<dbReference type="Proteomes" id="UP001500729">
    <property type="component" value="Unassembled WGS sequence"/>
</dbReference>
<keyword evidence="1" id="KW-1133">Transmembrane helix</keyword>
<feature type="transmembrane region" description="Helical" evidence="1">
    <location>
        <begin position="101"/>
        <end position="121"/>
    </location>
</feature>
<feature type="transmembrane region" description="Helical" evidence="1">
    <location>
        <begin position="49"/>
        <end position="67"/>
    </location>
</feature>
<protein>
    <submittedName>
        <fullName evidence="2">Uncharacterized protein</fullName>
    </submittedName>
</protein>
<proteinExistence type="predicted"/>
<reference evidence="2 3" key="1">
    <citation type="journal article" date="2019" name="Int. J. Syst. Evol. Microbiol.">
        <title>The Global Catalogue of Microorganisms (GCM) 10K type strain sequencing project: providing services to taxonomists for standard genome sequencing and annotation.</title>
        <authorList>
            <consortium name="The Broad Institute Genomics Platform"/>
            <consortium name="The Broad Institute Genome Sequencing Center for Infectious Disease"/>
            <person name="Wu L."/>
            <person name="Ma J."/>
        </authorList>
    </citation>
    <scope>NUCLEOTIDE SEQUENCE [LARGE SCALE GENOMIC DNA]</scope>
    <source>
        <strain evidence="2 3">JCM 10303</strain>
    </source>
</reference>
<evidence type="ECO:0000313" key="2">
    <source>
        <dbReference type="EMBL" id="GAA0549427.1"/>
    </source>
</evidence>
<name>A0ABN1DSA6_SACER</name>
<gene>
    <name evidence="2" type="ORF">GCM10009533_55020</name>
</gene>
<dbReference type="EMBL" id="BAAAGS010000048">
    <property type="protein sequence ID" value="GAA0549427.1"/>
    <property type="molecule type" value="Genomic_DNA"/>
</dbReference>
<evidence type="ECO:0000313" key="3">
    <source>
        <dbReference type="Proteomes" id="UP001500729"/>
    </source>
</evidence>
<keyword evidence="1" id="KW-0472">Membrane</keyword>
<keyword evidence="3" id="KW-1185">Reference proteome</keyword>
<organism evidence="2 3">
    <name type="scientific">Saccharopolyspora erythraea</name>
    <name type="common">Streptomyces erythraeus</name>
    <dbReference type="NCBI Taxonomy" id="1836"/>
    <lineage>
        <taxon>Bacteria</taxon>
        <taxon>Bacillati</taxon>
        <taxon>Actinomycetota</taxon>
        <taxon>Actinomycetes</taxon>
        <taxon>Pseudonocardiales</taxon>
        <taxon>Pseudonocardiaceae</taxon>
        <taxon>Saccharopolyspora</taxon>
    </lineage>
</organism>
<comment type="caution">
    <text evidence="2">The sequence shown here is derived from an EMBL/GenBank/DDBJ whole genome shotgun (WGS) entry which is preliminary data.</text>
</comment>
<feature type="transmembrane region" description="Helical" evidence="1">
    <location>
        <begin position="12"/>
        <end position="37"/>
    </location>
</feature>
<sequence>MMLCSALGKLTVKTWVLLPLLFLGSAVGIAALFEVLVSPSPGLFQDVTASVPVLCGFAGALTLLSSGQVGWSAAWQRRWLRFGYPLAVLLGGLAADAVRVPLVAALVIGPPAATLLIVVLVRSAARPVACP</sequence>